<protein>
    <submittedName>
        <fullName evidence="3">Uncharacterized protein</fullName>
    </submittedName>
</protein>
<feature type="domain" description="ApeA N-terminal" evidence="2">
    <location>
        <begin position="10"/>
        <end position="272"/>
    </location>
</feature>
<dbReference type="Proteomes" id="UP000253141">
    <property type="component" value="Unassembled WGS sequence"/>
</dbReference>
<evidence type="ECO:0000259" key="1">
    <source>
        <dbReference type="Pfam" id="PF18739"/>
    </source>
</evidence>
<accession>A0A369IC25</accession>
<proteinExistence type="predicted"/>
<keyword evidence="4" id="KW-1185">Reference proteome</keyword>
<dbReference type="AlphaFoldDB" id="A0A369IC25"/>
<dbReference type="RefSeq" id="WP_114459894.1">
    <property type="nucleotide sequence ID" value="NZ_QPIW01000002.1"/>
</dbReference>
<feature type="domain" description="Apea-like HEPN" evidence="1">
    <location>
        <begin position="335"/>
        <end position="400"/>
    </location>
</feature>
<dbReference type="Pfam" id="PF18862">
    <property type="entry name" value="ApeA_NTD1"/>
    <property type="match status" value="1"/>
</dbReference>
<name>A0A369IC25_9BACT</name>
<sequence>MNEELEIDVLGFWWIPEHSETKWPGRLTFSKSEGGILEIFQNEQHKEFEKHKTYQAIRGSANGEGFTLYRATLYNSTQNQPNGISYYRLKSDTIVAGQFCLENEEDFQFSELGVKLSNINEWFRQLKAYEVKDVSDKNTLLSTTIQYSSEAITFSINDLLEGRISTGFNLHHSINDFNASKQLWFNIISKDKSLIPYETLMKKINFLRVFFSVVLGGKCVYEQLRIERSDLKSVYNIGRLYSRNSFGPPSKGYVLFELEDLENRLGEVIEKWLHICEEMPEVINLLYTTYTAKPIYDYHFRESYIALEGLYHWRLEKDTPENVISPLVQPFMHISKFGEIIGDYKKWWKVAKNNRHYQMHLNKIKYANDIVSTSDLVKLMRKMEAIILCHILKELGFSDGEINQVFTKVEKRFIFNFF</sequence>
<evidence type="ECO:0000313" key="3">
    <source>
        <dbReference type="EMBL" id="RDB07319.1"/>
    </source>
</evidence>
<dbReference type="EMBL" id="QPIW01000002">
    <property type="protein sequence ID" value="RDB07319.1"/>
    <property type="molecule type" value="Genomic_DNA"/>
</dbReference>
<comment type="caution">
    <text evidence="3">The sequence shown here is derived from an EMBL/GenBank/DDBJ whole genome shotgun (WGS) entry which is preliminary data.</text>
</comment>
<evidence type="ECO:0000259" key="2">
    <source>
        <dbReference type="Pfam" id="PF18862"/>
    </source>
</evidence>
<dbReference type="OrthoDB" id="583640at2"/>
<gene>
    <name evidence="3" type="ORF">DVG78_04735</name>
</gene>
<evidence type="ECO:0000313" key="4">
    <source>
        <dbReference type="Proteomes" id="UP000253141"/>
    </source>
</evidence>
<dbReference type="InterPro" id="IPR041223">
    <property type="entry name" value="ApeA_NTD"/>
</dbReference>
<dbReference type="Pfam" id="PF18739">
    <property type="entry name" value="HEPN_Apea"/>
    <property type="match status" value="1"/>
</dbReference>
<organism evidence="3 4">
    <name type="scientific">Runella aurantiaca</name>
    <dbReference type="NCBI Taxonomy" id="2282308"/>
    <lineage>
        <taxon>Bacteria</taxon>
        <taxon>Pseudomonadati</taxon>
        <taxon>Bacteroidota</taxon>
        <taxon>Cytophagia</taxon>
        <taxon>Cytophagales</taxon>
        <taxon>Spirosomataceae</taxon>
        <taxon>Runella</taxon>
    </lineage>
</organism>
<reference evidence="3 4" key="1">
    <citation type="submission" date="2018-07" db="EMBL/GenBank/DDBJ databases">
        <title>Genome analysis of Runella aurantiaca.</title>
        <authorList>
            <person name="Yang X."/>
        </authorList>
    </citation>
    <scope>NUCLEOTIDE SEQUENCE [LARGE SCALE GENOMIC DNA]</scope>
    <source>
        <strain evidence="3 4">YX9</strain>
    </source>
</reference>
<dbReference type="InterPro" id="IPR041229">
    <property type="entry name" value="HEPN_Apea"/>
</dbReference>